<dbReference type="EMBL" id="LBTW01000002">
    <property type="protein sequence ID" value="KKQ50702.1"/>
    <property type="molecule type" value="Genomic_DNA"/>
</dbReference>
<evidence type="ECO:0000256" key="1">
    <source>
        <dbReference type="SAM" id="Phobius"/>
    </source>
</evidence>
<name>A0A0G0I859_9BACT</name>
<feature type="transmembrane region" description="Helical" evidence="1">
    <location>
        <begin position="105"/>
        <end position="122"/>
    </location>
</feature>
<evidence type="ECO:0000313" key="3">
    <source>
        <dbReference type="Proteomes" id="UP000034366"/>
    </source>
</evidence>
<feature type="transmembrane region" description="Helical" evidence="1">
    <location>
        <begin position="20"/>
        <end position="39"/>
    </location>
</feature>
<sequence length="407" mass="47153">MKNILQKVFRNRGNGRNWFLYFILVMYASSIIIVTFQSFGEQHFTYLSLSFLKGHLDLNGYPLAWNDTALFGGNRYFPPGPFPALAISPLVFVGNLFGYTLFHHYLHWVLVLGVFLSIYKLARVLNYNPRDSFFWAFAFNMGSPFILTSLLAWSWHFSQALTVFLTLLSLYEFLTRRRLLIIGLLYAGIFATRTTAVLGIIYFLMEILFSKEKRVIKLQNIGKILIPVIVAGVFLSFYNFQRFSSLFESGYSYQQIDPVLEKARSFGLLSFTHIPGNLYYLFLASPVQVFLDSTTKVLRFPFITYDEWGLGIFYTSPFLLTLFTYNFKKVGSKLLLLTAFIILVPILMYYGIGVRQFGYRYVLDLLPYVFLLMMKERQKPVLSSGFRLVVLASIMFNVYLLSSINFM</sequence>
<evidence type="ECO:0008006" key="4">
    <source>
        <dbReference type="Google" id="ProtNLM"/>
    </source>
</evidence>
<feature type="transmembrane region" description="Helical" evidence="1">
    <location>
        <begin position="334"/>
        <end position="352"/>
    </location>
</feature>
<feature type="transmembrane region" description="Helical" evidence="1">
    <location>
        <begin position="179"/>
        <end position="204"/>
    </location>
</feature>
<feature type="transmembrane region" description="Helical" evidence="1">
    <location>
        <begin position="308"/>
        <end position="327"/>
    </location>
</feature>
<comment type="caution">
    <text evidence="2">The sequence shown here is derived from an EMBL/GenBank/DDBJ whole genome shotgun (WGS) entry which is preliminary data.</text>
</comment>
<keyword evidence="1" id="KW-0812">Transmembrane</keyword>
<dbReference type="AlphaFoldDB" id="A0A0G0I859"/>
<protein>
    <recommendedName>
        <fullName evidence="4">Glycosyltransferase RgtA/B/C/D-like domain-containing protein</fullName>
    </recommendedName>
</protein>
<reference evidence="2 3" key="1">
    <citation type="journal article" date="2015" name="Nature">
        <title>rRNA introns, odd ribosomes, and small enigmatic genomes across a large radiation of phyla.</title>
        <authorList>
            <person name="Brown C.T."/>
            <person name="Hug L.A."/>
            <person name="Thomas B.C."/>
            <person name="Sharon I."/>
            <person name="Castelle C.J."/>
            <person name="Singh A."/>
            <person name="Wilkins M.J."/>
            <person name="Williams K.H."/>
            <person name="Banfield J.F."/>
        </authorList>
    </citation>
    <scope>NUCLEOTIDE SEQUENCE [LARGE SCALE GENOMIC DNA]</scope>
</reference>
<keyword evidence="1" id="KW-1133">Transmembrane helix</keyword>
<dbReference type="Proteomes" id="UP000034366">
    <property type="component" value="Unassembled WGS sequence"/>
</dbReference>
<keyword evidence="1" id="KW-0472">Membrane</keyword>
<accession>A0A0G0I859</accession>
<gene>
    <name evidence="2" type="ORF">US67_C0002G0005</name>
</gene>
<feature type="transmembrane region" description="Helical" evidence="1">
    <location>
        <begin position="224"/>
        <end position="241"/>
    </location>
</feature>
<feature type="transmembrane region" description="Helical" evidence="1">
    <location>
        <begin position="386"/>
        <end position="406"/>
    </location>
</feature>
<organism evidence="2 3">
    <name type="scientific">Candidatus Woesebacteria bacterium GW2011_GWD1_38_10</name>
    <dbReference type="NCBI Taxonomy" id="1618592"/>
    <lineage>
        <taxon>Bacteria</taxon>
        <taxon>Candidatus Woeseibacteriota</taxon>
    </lineage>
</organism>
<evidence type="ECO:0000313" key="2">
    <source>
        <dbReference type="EMBL" id="KKQ50702.1"/>
    </source>
</evidence>
<proteinExistence type="predicted"/>